<gene>
    <name evidence="1" type="ORF">Aau02nite_78970</name>
</gene>
<proteinExistence type="predicted"/>
<comment type="caution">
    <text evidence="1">The sequence shown here is derived from an EMBL/GenBank/DDBJ whole genome shotgun (WGS) entry which is preliminary data.</text>
</comment>
<accession>A0A919SS67</accession>
<name>A0A919SS67_9ACTN</name>
<evidence type="ECO:0000313" key="1">
    <source>
        <dbReference type="EMBL" id="GIM78045.1"/>
    </source>
</evidence>
<keyword evidence="2" id="KW-1185">Reference proteome</keyword>
<dbReference type="EMBL" id="BOQL01000071">
    <property type="protein sequence ID" value="GIM78045.1"/>
    <property type="molecule type" value="Genomic_DNA"/>
</dbReference>
<sequence length="76" mass="8437">MARDSYDSAREYRRFLTEELREGGSEFGGAAGNVQPYPHEMSSSETLHAIYAGDTTDPGVEIFTDEAAPPMHLRED</sequence>
<dbReference type="AlphaFoldDB" id="A0A919SS67"/>
<evidence type="ECO:0000313" key="2">
    <source>
        <dbReference type="Proteomes" id="UP000681340"/>
    </source>
</evidence>
<organism evidence="1 2">
    <name type="scientific">Actinoplanes auranticolor</name>
    <dbReference type="NCBI Taxonomy" id="47988"/>
    <lineage>
        <taxon>Bacteria</taxon>
        <taxon>Bacillati</taxon>
        <taxon>Actinomycetota</taxon>
        <taxon>Actinomycetes</taxon>
        <taxon>Micromonosporales</taxon>
        <taxon>Micromonosporaceae</taxon>
        <taxon>Actinoplanes</taxon>
    </lineage>
</organism>
<dbReference type="RefSeq" id="WP_212993709.1">
    <property type="nucleotide sequence ID" value="NZ_BAABEA010000021.1"/>
</dbReference>
<dbReference type="Proteomes" id="UP000681340">
    <property type="component" value="Unassembled WGS sequence"/>
</dbReference>
<reference evidence="1" key="1">
    <citation type="submission" date="2021-03" db="EMBL/GenBank/DDBJ databases">
        <title>Whole genome shotgun sequence of Actinoplanes auranticolor NBRC 12245.</title>
        <authorList>
            <person name="Komaki H."/>
            <person name="Tamura T."/>
        </authorList>
    </citation>
    <scope>NUCLEOTIDE SEQUENCE</scope>
    <source>
        <strain evidence="1">NBRC 12245</strain>
    </source>
</reference>
<protein>
    <submittedName>
        <fullName evidence="1">Uncharacterized protein</fullName>
    </submittedName>
</protein>